<proteinExistence type="predicted"/>
<organism evidence="2 3">
    <name type="scientific">Athelia psychrophila</name>
    <dbReference type="NCBI Taxonomy" id="1759441"/>
    <lineage>
        <taxon>Eukaryota</taxon>
        <taxon>Fungi</taxon>
        <taxon>Dikarya</taxon>
        <taxon>Basidiomycota</taxon>
        <taxon>Agaricomycotina</taxon>
        <taxon>Agaricomycetes</taxon>
        <taxon>Agaricomycetidae</taxon>
        <taxon>Atheliales</taxon>
        <taxon>Atheliaceae</taxon>
        <taxon>Athelia</taxon>
    </lineage>
</organism>
<evidence type="ECO:0000313" key="3">
    <source>
        <dbReference type="Proteomes" id="UP000076532"/>
    </source>
</evidence>
<gene>
    <name evidence="2" type="ORF">FIBSPDRAFT_847248</name>
</gene>
<feature type="compositionally biased region" description="Low complexity" evidence="1">
    <location>
        <begin position="73"/>
        <end position="85"/>
    </location>
</feature>
<dbReference type="EMBL" id="KV417481">
    <property type="protein sequence ID" value="KZP34110.1"/>
    <property type="molecule type" value="Genomic_DNA"/>
</dbReference>
<reference evidence="2 3" key="1">
    <citation type="journal article" date="2016" name="Mol. Biol. Evol.">
        <title>Comparative Genomics of Early-Diverging Mushroom-Forming Fungi Provides Insights into the Origins of Lignocellulose Decay Capabilities.</title>
        <authorList>
            <person name="Nagy L.G."/>
            <person name="Riley R."/>
            <person name="Tritt A."/>
            <person name="Adam C."/>
            <person name="Daum C."/>
            <person name="Floudas D."/>
            <person name="Sun H."/>
            <person name="Yadav J.S."/>
            <person name="Pangilinan J."/>
            <person name="Larsson K.H."/>
            <person name="Matsuura K."/>
            <person name="Barry K."/>
            <person name="Labutti K."/>
            <person name="Kuo R."/>
            <person name="Ohm R.A."/>
            <person name="Bhattacharya S.S."/>
            <person name="Shirouzu T."/>
            <person name="Yoshinaga Y."/>
            <person name="Martin F.M."/>
            <person name="Grigoriev I.V."/>
            <person name="Hibbett D.S."/>
        </authorList>
    </citation>
    <scope>NUCLEOTIDE SEQUENCE [LARGE SCALE GENOMIC DNA]</scope>
    <source>
        <strain evidence="2 3">CBS 109695</strain>
    </source>
</reference>
<evidence type="ECO:0000256" key="1">
    <source>
        <dbReference type="SAM" id="MobiDB-lite"/>
    </source>
</evidence>
<protein>
    <submittedName>
        <fullName evidence="2">Uncharacterized protein</fullName>
    </submittedName>
</protein>
<dbReference type="Proteomes" id="UP000076532">
    <property type="component" value="Unassembled WGS sequence"/>
</dbReference>
<sequence>MDARVSLVVTDPLRPLASPPHPMQTSTSPRAPSKRAAVSPQRLNALRRPFRAGTRTCVRDHVVPRQPHRPSAPHHALSSPAPALS</sequence>
<dbReference type="AlphaFoldDB" id="A0A166WU29"/>
<name>A0A166WU29_9AGAM</name>
<accession>A0A166WU29</accession>
<feature type="region of interest" description="Disordered" evidence="1">
    <location>
        <begin position="1"/>
        <end position="85"/>
    </location>
</feature>
<keyword evidence="3" id="KW-1185">Reference proteome</keyword>
<evidence type="ECO:0000313" key="2">
    <source>
        <dbReference type="EMBL" id="KZP34110.1"/>
    </source>
</evidence>